<feature type="signal peptide" evidence="3">
    <location>
        <begin position="1"/>
        <end position="22"/>
    </location>
</feature>
<proteinExistence type="predicted"/>
<evidence type="ECO:0000256" key="3">
    <source>
        <dbReference type="SAM" id="SignalP"/>
    </source>
</evidence>
<dbReference type="PANTHER" id="PTHR46825:SF11">
    <property type="entry name" value="PENICILLIN-BINDING PROTEIN 4"/>
    <property type="match status" value="1"/>
</dbReference>
<evidence type="ECO:0000256" key="1">
    <source>
        <dbReference type="ARBA" id="ARBA00004370"/>
    </source>
</evidence>
<dbReference type="EMBL" id="JABDJR010000651">
    <property type="protein sequence ID" value="NNF08312.1"/>
    <property type="molecule type" value="Genomic_DNA"/>
</dbReference>
<name>A0A7Y2ECB5_UNCEI</name>
<evidence type="ECO:0000313" key="5">
    <source>
        <dbReference type="EMBL" id="NNF08312.1"/>
    </source>
</evidence>
<feature type="chain" id="PRO_5030829530" evidence="3">
    <location>
        <begin position="23"/>
        <end position="492"/>
    </location>
</feature>
<accession>A0A7Y2ECB5</accession>
<dbReference type="Proteomes" id="UP000547674">
    <property type="component" value="Unassembled WGS sequence"/>
</dbReference>
<evidence type="ECO:0000259" key="4">
    <source>
        <dbReference type="Pfam" id="PF00144"/>
    </source>
</evidence>
<reference evidence="5 6" key="1">
    <citation type="submission" date="2020-03" db="EMBL/GenBank/DDBJ databases">
        <title>Metabolic flexibility allows generalist bacteria to become dominant in a frequently disturbed ecosystem.</title>
        <authorList>
            <person name="Chen Y.-J."/>
            <person name="Leung P.M."/>
            <person name="Bay S.K."/>
            <person name="Hugenholtz P."/>
            <person name="Kessler A.J."/>
            <person name="Shelley G."/>
            <person name="Waite D.W."/>
            <person name="Cook P.L."/>
            <person name="Greening C."/>
        </authorList>
    </citation>
    <scope>NUCLEOTIDE SEQUENCE [LARGE SCALE GENOMIC DNA]</scope>
    <source>
        <strain evidence="5">SS_bin_28</strain>
    </source>
</reference>
<dbReference type="Pfam" id="PF00144">
    <property type="entry name" value="Beta-lactamase"/>
    <property type="match status" value="1"/>
</dbReference>
<protein>
    <submittedName>
        <fullName evidence="5">Beta-lactamase family protein</fullName>
    </submittedName>
</protein>
<feature type="domain" description="Beta-lactamase-related" evidence="4">
    <location>
        <begin position="152"/>
        <end position="471"/>
    </location>
</feature>
<keyword evidence="3" id="KW-0732">Signal</keyword>
<organism evidence="5 6">
    <name type="scientific">Eiseniibacteriota bacterium</name>
    <dbReference type="NCBI Taxonomy" id="2212470"/>
    <lineage>
        <taxon>Bacteria</taxon>
        <taxon>Candidatus Eiseniibacteriota</taxon>
    </lineage>
</organism>
<sequence length="492" mass="53837">MRFACAVFSLVIGLGLAGTLEAAPIFPDTEYGKVASLFFESFNSGEAEKVRSFTLKYRSEDALAKKTIEQRVEQYDGMRLQIGELRPEKLMEEGESHITIVAFATAAQMWASVKLEFVEEDEMAKIDAIAIQPTGDPHKQHASFESGQTISEMVEEFLSITGSPAAAAAFADLEGVLAVEVAGVRASGAEAKVEVDDRFHIGSVAKSMTGSVIASLIQDGKLSRDDTLMELIPNTKMKAAYKDVTLEEVLAHRSGVPPYTALDEKAGAELAAFEGNPAEQRKAFMERVLNEDPTSRGGFAYSNAGYSLLAHIAEEATGKSWEQLIEEIVFKPLKLHSAGFGWPASEAMPDQPRGHYAMGENVIVQPFGEYELPLCMDPAGDIHTSAKDLVRYAQAHLRGLNGEDTFLKAETIQEIHRPDPQWGDDNNYVAGWVIDEDRHWHNGSAGTFYTLMILDLKNNLASVVMVNSGSGDNEPNGMKLIEAFTESYLENK</sequence>
<dbReference type="SUPFAM" id="SSF56601">
    <property type="entry name" value="beta-lactamase/transpeptidase-like"/>
    <property type="match status" value="1"/>
</dbReference>
<gene>
    <name evidence="5" type="ORF">HKN21_16235</name>
</gene>
<dbReference type="InterPro" id="IPR001466">
    <property type="entry name" value="Beta-lactam-related"/>
</dbReference>
<dbReference type="InterPro" id="IPR050491">
    <property type="entry name" value="AmpC-like"/>
</dbReference>
<evidence type="ECO:0000256" key="2">
    <source>
        <dbReference type="ARBA" id="ARBA00023136"/>
    </source>
</evidence>
<dbReference type="Gene3D" id="3.40.710.10">
    <property type="entry name" value="DD-peptidase/beta-lactamase superfamily"/>
    <property type="match status" value="1"/>
</dbReference>
<dbReference type="InterPro" id="IPR012338">
    <property type="entry name" value="Beta-lactam/transpept-like"/>
</dbReference>
<keyword evidence="2" id="KW-0472">Membrane</keyword>
<comment type="subcellular location">
    <subcellularLocation>
        <location evidence="1">Membrane</location>
    </subcellularLocation>
</comment>
<dbReference type="AlphaFoldDB" id="A0A7Y2ECB5"/>
<dbReference type="GO" id="GO:0016020">
    <property type="term" value="C:membrane"/>
    <property type="evidence" value="ECO:0007669"/>
    <property type="project" value="UniProtKB-SubCell"/>
</dbReference>
<comment type="caution">
    <text evidence="5">The sequence shown here is derived from an EMBL/GenBank/DDBJ whole genome shotgun (WGS) entry which is preliminary data.</text>
</comment>
<dbReference type="PANTHER" id="PTHR46825">
    <property type="entry name" value="D-ALANYL-D-ALANINE-CARBOXYPEPTIDASE/ENDOPEPTIDASE AMPH"/>
    <property type="match status" value="1"/>
</dbReference>
<evidence type="ECO:0000313" key="6">
    <source>
        <dbReference type="Proteomes" id="UP000547674"/>
    </source>
</evidence>